<dbReference type="Pfam" id="PF13279">
    <property type="entry name" value="4HBT_2"/>
    <property type="match status" value="1"/>
</dbReference>
<dbReference type="GO" id="GO:0047617">
    <property type="term" value="F:fatty acyl-CoA hydrolase activity"/>
    <property type="evidence" value="ECO:0007669"/>
    <property type="project" value="TreeGrafter"/>
</dbReference>
<dbReference type="VEuPathDB" id="FungiDB:F4678DRAFT_430223"/>
<dbReference type="SUPFAM" id="SSF54637">
    <property type="entry name" value="Thioesterase/thiol ester dehydrase-isomerase"/>
    <property type="match status" value="1"/>
</dbReference>
<evidence type="ECO:0000256" key="1">
    <source>
        <dbReference type="SAM" id="MobiDB-lite"/>
    </source>
</evidence>
<dbReference type="InterPro" id="IPR029069">
    <property type="entry name" value="HotDog_dom_sf"/>
</dbReference>
<comment type="caution">
    <text evidence="2">The sequence shown here is derived from an EMBL/GenBank/DDBJ whole genome shotgun (WGS) entry which is preliminary data.</text>
</comment>
<evidence type="ECO:0000313" key="2">
    <source>
        <dbReference type="EMBL" id="KAJ3579657.1"/>
    </source>
</evidence>
<dbReference type="PANTHER" id="PTHR31793:SF11">
    <property type="entry name" value="THIOESTERASE DOMAIN-CONTAINING PROTEIN"/>
    <property type="match status" value="1"/>
</dbReference>
<dbReference type="Proteomes" id="UP001148614">
    <property type="component" value="Unassembled WGS sequence"/>
</dbReference>
<dbReference type="CDD" id="cd00586">
    <property type="entry name" value="4HBT"/>
    <property type="match status" value="1"/>
</dbReference>
<name>A0A9W8NNF7_9PEZI</name>
<dbReference type="Gene3D" id="3.10.129.10">
    <property type="entry name" value="Hotdog Thioesterase"/>
    <property type="match status" value="1"/>
</dbReference>
<sequence length="643" mass="72502">MASILCCSSVKPYRPTLTDHEPKFTRFMRWAKLAPIASTAESYSVSDAAYAIQVVKQVNYGPQESIRYFIPDSGSLDGVFYEIVENDPISENFEKVNSYKKFKCEAHNRFFEVNLYQKNPVNAHHWRANIARPARDIDLSLRDTEKKQDRGEGVSVPGPSRVSQSPEPDPELSPLEPSGSQEPPGGYTSEVEIHGQESLAQLLVSCSTKISTLKPILQFLLPRLRTSLGSNSILSLLSLDWVSRELGLGIDCEDHWDSELTSPNIAIFLNDCIELSADDSVSPTNILDLVSHTLNQMRSSKDKDVPGRTRLERIVSRVFESDASARWVTRNRRKIMRIVACGPSEEMLQNSRLRDEEVQQDRLRHQHAKNVPTHFIAEDFSDDGHDRFEREYEYESYSPMKDYTACDKECGYCETDDGVSGGSKVLNATIIPSMAPIKFKSQLEASSYHAPGGGELYKPLRENVVKQALEQGYDESTMMEHGVVWADDQDPWGHIMNAGFPHYASACHFRLFESFEEHLKDKFQDLMKVRGIGVIVKSTTLEIKRPVTYPDSIIVANRIDEVRPDRYHATTTMWSLRQQTPVAESSGWVVFFDYSKGKPANLIETGGVYANLHAAISEKAKVANEKKAKWEVAHPTKSRGAKL</sequence>
<keyword evidence="3" id="KW-1185">Reference proteome</keyword>
<accession>A0A9W8NNF7</accession>
<feature type="compositionally biased region" description="Low complexity" evidence="1">
    <location>
        <begin position="172"/>
        <end position="185"/>
    </location>
</feature>
<protein>
    <submittedName>
        <fullName evidence="2">Uncharacterized protein</fullName>
    </submittedName>
</protein>
<proteinExistence type="predicted"/>
<dbReference type="AlphaFoldDB" id="A0A9W8NNF7"/>
<reference evidence="2" key="1">
    <citation type="submission" date="2022-07" db="EMBL/GenBank/DDBJ databases">
        <title>Genome Sequence of Xylaria arbuscula.</title>
        <authorList>
            <person name="Buettner E."/>
        </authorList>
    </citation>
    <scope>NUCLEOTIDE SEQUENCE</scope>
    <source>
        <strain evidence="2">VT107</strain>
    </source>
</reference>
<gene>
    <name evidence="2" type="ORF">NPX13_g914</name>
</gene>
<dbReference type="EMBL" id="JANPWZ010000072">
    <property type="protein sequence ID" value="KAJ3579657.1"/>
    <property type="molecule type" value="Genomic_DNA"/>
</dbReference>
<dbReference type="PANTHER" id="PTHR31793">
    <property type="entry name" value="4-HYDROXYBENZOYL-COA THIOESTERASE FAMILY MEMBER"/>
    <property type="match status" value="1"/>
</dbReference>
<evidence type="ECO:0000313" key="3">
    <source>
        <dbReference type="Proteomes" id="UP001148614"/>
    </source>
</evidence>
<dbReference type="InterPro" id="IPR050563">
    <property type="entry name" value="4-hydroxybenzoyl-CoA_TE"/>
</dbReference>
<feature type="compositionally biased region" description="Basic and acidic residues" evidence="1">
    <location>
        <begin position="143"/>
        <end position="152"/>
    </location>
</feature>
<feature type="region of interest" description="Disordered" evidence="1">
    <location>
        <begin position="143"/>
        <end position="189"/>
    </location>
</feature>
<organism evidence="2 3">
    <name type="scientific">Xylaria arbuscula</name>
    <dbReference type="NCBI Taxonomy" id="114810"/>
    <lineage>
        <taxon>Eukaryota</taxon>
        <taxon>Fungi</taxon>
        <taxon>Dikarya</taxon>
        <taxon>Ascomycota</taxon>
        <taxon>Pezizomycotina</taxon>
        <taxon>Sordariomycetes</taxon>
        <taxon>Xylariomycetidae</taxon>
        <taxon>Xylariales</taxon>
        <taxon>Xylariaceae</taxon>
        <taxon>Xylaria</taxon>
    </lineage>
</organism>